<protein>
    <submittedName>
        <fullName evidence="2">Uncharacterized protein</fullName>
    </submittedName>
</protein>
<feature type="signal peptide" evidence="1">
    <location>
        <begin position="1"/>
        <end position="16"/>
    </location>
</feature>
<accession>G0N008</accession>
<reference evidence="3" key="1">
    <citation type="submission" date="2011-07" db="EMBL/GenBank/DDBJ databases">
        <authorList>
            <consortium name="Caenorhabditis brenneri Sequencing and Analysis Consortium"/>
            <person name="Wilson R.K."/>
        </authorList>
    </citation>
    <scope>NUCLEOTIDE SEQUENCE [LARGE SCALE GENOMIC DNA]</scope>
    <source>
        <strain evidence="3">PB2801</strain>
    </source>
</reference>
<feature type="chain" id="PRO_5003404390" evidence="1">
    <location>
        <begin position="17"/>
        <end position="195"/>
    </location>
</feature>
<keyword evidence="1" id="KW-0732">Signal</keyword>
<dbReference type="STRING" id="135651.G0N008"/>
<organism evidence="3">
    <name type="scientific">Caenorhabditis brenneri</name>
    <name type="common">Nematode worm</name>
    <dbReference type="NCBI Taxonomy" id="135651"/>
    <lineage>
        <taxon>Eukaryota</taxon>
        <taxon>Metazoa</taxon>
        <taxon>Ecdysozoa</taxon>
        <taxon>Nematoda</taxon>
        <taxon>Chromadorea</taxon>
        <taxon>Rhabditida</taxon>
        <taxon>Rhabditina</taxon>
        <taxon>Rhabditomorpha</taxon>
        <taxon>Rhabditoidea</taxon>
        <taxon>Rhabditidae</taxon>
        <taxon>Peloderinae</taxon>
        <taxon>Caenorhabditis</taxon>
    </lineage>
</organism>
<dbReference type="InParanoid" id="G0N008"/>
<evidence type="ECO:0000256" key="1">
    <source>
        <dbReference type="SAM" id="SignalP"/>
    </source>
</evidence>
<evidence type="ECO:0000313" key="2">
    <source>
        <dbReference type="EMBL" id="EGT48618.1"/>
    </source>
</evidence>
<name>G0N008_CAEBE</name>
<proteinExistence type="predicted"/>
<dbReference type="HOGENOM" id="CLU_1397450_0_0_1"/>
<sequence length="195" mass="22358">MSKPIVLLMLLLVTQAASFNLEHELAKFTLPRISSEETIEFCANNMMYQSGDFIFRTPIPTIETIGLQELRSALNFGQPPTLRRSYEIKDPKAATLATAPNLKAYYEMKEPGSFLTTFDAQFLYQDQHLSLENSMTQSVSYFDRKFPIVRSTYRQAFEDTLQTGPLDTDMIEQLLRVYDKILVKGLRVYSKLADC</sequence>
<dbReference type="EMBL" id="GL379823">
    <property type="protein sequence ID" value="EGT48618.1"/>
    <property type="molecule type" value="Genomic_DNA"/>
</dbReference>
<dbReference type="Proteomes" id="UP000008068">
    <property type="component" value="Unassembled WGS sequence"/>
</dbReference>
<gene>
    <name evidence="2" type="ORF">CAEBREN_00930</name>
</gene>
<dbReference type="OrthoDB" id="5872587at2759"/>
<dbReference type="AlphaFoldDB" id="G0N008"/>
<keyword evidence="3" id="KW-1185">Reference proteome</keyword>
<evidence type="ECO:0000313" key="3">
    <source>
        <dbReference type="Proteomes" id="UP000008068"/>
    </source>
</evidence>